<feature type="transmembrane region" description="Helical" evidence="7">
    <location>
        <begin position="177"/>
        <end position="196"/>
    </location>
</feature>
<organism evidence="9 10">
    <name type="scientific">Ureibacillus aquaedulcis</name>
    <dbReference type="NCBI Taxonomy" id="3058421"/>
    <lineage>
        <taxon>Bacteria</taxon>
        <taxon>Bacillati</taxon>
        <taxon>Bacillota</taxon>
        <taxon>Bacilli</taxon>
        <taxon>Bacillales</taxon>
        <taxon>Caryophanaceae</taxon>
        <taxon>Ureibacillus</taxon>
    </lineage>
</organism>
<dbReference type="Gene3D" id="1.20.81.30">
    <property type="entry name" value="Type II secretion system (T2SS), domain F"/>
    <property type="match status" value="2"/>
</dbReference>
<evidence type="ECO:0000256" key="5">
    <source>
        <dbReference type="ARBA" id="ARBA00022989"/>
    </source>
</evidence>
<feature type="domain" description="Type II secretion system protein GspF" evidence="8">
    <location>
        <begin position="27"/>
        <end position="147"/>
    </location>
</feature>
<keyword evidence="3" id="KW-1003">Cell membrane</keyword>
<feature type="transmembrane region" description="Helical" evidence="7">
    <location>
        <begin position="329"/>
        <end position="350"/>
    </location>
</feature>
<comment type="similarity">
    <text evidence="2">Belongs to the GSP F family.</text>
</comment>
<name>A0ABT8GPG9_9BACL</name>
<feature type="transmembrane region" description="Helical" evidence="7">
    <location>
        <begin position="123"/>
        <end position="145"/>
    </location>
</feature>
<dbReference type="EMBL" id="JAUHTQ010000004">
    <property type="protein sequence ID" value="MDN4493313.1"/>
    <property type="molecule type" value="Genomic_DNA"/>
</dbReference>
<protein>
    <submittedName>
        <fullName evidence="9">Competence type IV pilus assembly protein ComGB</fullName>
    </submittedName>
</protein>
<keyword evidence="6 7" id="KW-0472">Membrane</keyword>
<evidence type="ECO:0000256" key="4">
    <source>
        <dbReference type="ARBA" id="ARBA00022692"/>
    </source>
</evidence>
<dbReference type="InterPro" id="IPR003004">
    <property type="entry name" value="GspF/PilC"/>
</dbReference>
<evidence type="ECO:0000259" key="8">
    <source>
        <dbReference type="Pfam" id="PF00482"/>
    </source>
</evidence>
<proteinExistence type="inferred from homology"/>
<evidence type="ECO:0000256" key="7">
    <source>
        <dbReference type="SAM" id="Phobius"/>
    </source>
</evidence>
<dbReference type="InterPro" id="IPR047692">
    <property type="entry name" value="T4P_ComGB"/>
</dbReference>
<evidence type="ECO:0000313" key="10">
    <source>
        <dbReference type="Proteomes" id="UP001172743"/>
    </source>
</evidence>
<dbReference type="Proteomes" id="UP001172743">
    <property type="component" value="Unassembled WGS sequence"/>
</dbReference>
<dbReference type="RefSeq" id="WP_301137623.1">
    <property type="nucleotide sequence ID" value="NZ_JAUHTQ010000004.1"/>
</dbReference>
<reference evidence="9" key="1">
    <citation type="submission" date="2023-07" db="EMBL/GenBank/DDBJ databases">
        <title>Ureibacillus sp. isolated from freshwater well.</title>
        <authorList>
            <person name="Kirdat K."/>
            <person name="Bhatt A."/>
            <person name="Teware R."/>
            <person name="Bhavsar Y."/>
            <person name="Yadav A."/>
        </authorList>
    </citation>
    <scope>NUCLEOTIDE SEQUENCE</scope>
    <source>
        <strain evidence="9">BA0131</strain>
    </source>
</reference>
<dbReference type="PANTHER" id="PTHR30012:SF0">
    <property type="entry name" value="TYPE II SECRETION SYSTEM PROTEIN F-RELATED"/>
    <property type="match status" value="1"/>
</dbReference>
<dbReference type="Pfam" id="PF00482">
    <property type="entry name" value="T2SSF"/>
    <property type="match status" value="2"/>
</dbReference>
<gene>
    <name evidence="9" type="primary">comGB</name>
    <name evidence="9" type="ORF">QYB95_07185</name>
</gene>
<evidence type="ECO:0000256" key="1">
    <source>
        <dbReference type="ARBA" id="ARBA00004651"/>
    </source>
</evidence>
<comment type="subcellular location">
    <subcellularLocation>
        <location evidence="1">Cell membrane</location>
        <topology evidence="1">Multi-pass membrane protein</topology>
    </subcellularLocation>
</comment>
<keyword evidence="10" id="KW-1185">Reference proteome</keyword>
<evidence type="ECO:0000313" key="9">
    <source>
        <dbReference type="EMBL" id="MDN4493313.1"/>
    </source>
</evidence>
<evidence type="ECO:0000256" key="6">
    <source>
        <dbReference type="ARBA" id="ARBA00023136"/>
    </source>
</evidence>
<dbReference type="InterPro" id="IPR018076">
    <property type="entry name" value="T2SS_GspF_dom"/>
</dbReference>
<feature type="domain" description="Type II secretion system protein GspF" evidence="8">
    <location>
        <begin position="227"/>
        <end position="348"/>
    </location>
</feature>
<evidence type="ECO:0000256" key="3">
    <source>
        <dbReference type="ARBA" id="ARBA00022475"/>
    </source>
</evidence>
<comment type="caution">
    <text evidence="9">The sequence shown here is derived from an EMBL/GenBank/DDBJ whole genome shotgun (WGS) entry which is preliminary data.</text>
</comment>
<dbReference type="PRINTS" id="PR00812">
    <property type="entry name" value="BCTERIALGSPF"/>
</dbReference>
<dbReference type="InterPro" id="IPR042094">
    <property type="entry name" value="T2SS_GspF_sf"/>
</dbReference>
<evidence type="ECO:0000256" key="2">
    <source>
        <dbReference type="ARBA" id="ARBA00005745"/>
    </source>
</evidence>
<dbReference type="NCBIfam" id="NF041012">
    <property type="entry name" value="T4P_ComGB"/>
    <property type="match status" value="1"/>
</dbReference>
<keyword evidence="4 7" id="KW-0812">Transmembrane</keyword>
<keyword evidence="5 7" id="KW-1133">Transmembrane helix</keyword>
<accession>A0ABT8GPG9</accession>
<dbReference type="PANTHER" id="PTHR30012">
    <property type="entry name" value="GENERAL SECRETION PATHWAY PROTEIN"/>
    <property type="match status" value="1"/>
</dbReference>
<sequence>MHLPLHKIKNLSFRPRKKDKVHQLPSFLNRISTLLNEGYTFPDSIDMLLPYHVDNPAEWRSKIQEKFRNGEGLIEILQCFSIPKHFLIAISISEENGKLAQSLHSISMQLDFNEKMRKKIVNLLSYPILLSIVLMSIFFAFRIYFLPNIAQILESRTEVGSNSTIFISSIFLKLPDILLLVFVTVLCIITTSILFIKKQSVQRQLPLILKLPIVSYFYKMHITNQLAKTMGDLLIGGFSLQHALTILQNQQLNKTLAYVSKEIERRVTFGESLSSAVLHLGWFSAKFEEFIIHGEKNGYLGRELLIYSELIDEKVQHFIKTGVSIIQPLFFIIIALSIIAAYLSILLPMYELIEII</sequence>